<comment type="caution">
    <text evidence="2">The sequence shown here is derived from an EMBL/GenBank/DDBJ whole genome shotgun (WGS) entry which is preliminary data.</text>
</comment>
<evidence type="ECO:0000256" key="1">
    <source>
        <dbReference type="SAM" id="MobiDB-lite"/>
    </source>
</evidence>
<accession>A0ABP7BMN6</accession>
<keyword evidence="3" id="KW-1185">Reference proteome</keyword>
<reference evidence="3" key="1">
    <citation type="journal article" date="2019" name="Int. J. Syst. Evol. Microbiol.">
        <title>The Global Catalogue of Microorganisms (GCM) 10K type strain sequencing project: providing services to taxonomists for standard genome sequencing and annotation.</title>
        <authorList>
            <consortium name="The Broad Institute Genomics Platform"/>
            <consortium name="The Broad Institute Genome Sequencing Center for Infectious Disease"/>
            <person name="Wu L."/>
            <person name="Ma J."/>
        </authorList>
    </citation>
    <scope>NUCLEOTIDE SEQUENCE [LARGE SCALE GENOMIC DNA]</scope>
    <source>
        <strain evidence="3">JCM 30742</strain>
    </source>
</reference>
<dbReference type="Proteomes" id="UP001500752">
    <property type="component" value="Unassembled WGS sequence"/>
</dbReference>
<protein>
    <submittedName>
        <fullName evidence="2">Uncharacterized protein</fullName>
    </submittedName>
</protein>
<sequence length="186" mass="20540">MQFLDFLVDGRPLRDLLEVPDDTKQPTQETTALRDDHNWPSAAVEQLDRLLGVLPGDFDDGRIALLMCTACGDLACGAVSMELVQTPQTITWQRFGWQDGVTDEPQPWLFPEQSFTFDQTDYEHLLRSLQDRYRSLPPQEPSAPNRRSLEDCSAFSDAEPAGSSGGSPPPVGSPSRPWSASGIPHG</sequence>
<gene>
    <name evidence="2" type="ORF">GCM10023081_00250</name>
</gene>
<proteinExistence type="predicted"/>
<evidence type="ECO:0000313" key="3">
    <source>
        <dbReference type="Proteomes" id="UP001500752"/>
    </source>
</evidence>
<dbReference type="RefSeq" id="WP_345147560.1">
    <property type="nucleotide sequence ID" value="NZ_BAABEO010000001.1"/>
</dbReference>
<name>A0ABP7BMN6_9MICC</name>
<evidence type="ECO:0000313" key="2">
    <source>
        <dbReference type="EMBL" id="GAA3665343.1"/>
    </source>
</evidence>
<dbReference type="EMBL" id="BAABEO010000001">
    <property type="protein sequence ID" value="GAA3665343.1"/>
    <property type="molecule type" value="Genomic_DNA"/>
</dbReference>
<organism evidence="2 3">
    <name type="scientific">Arthrobacter ginkgonis</name>
    <dbReference type="NCBI Taxonomy" id="1630594"/>
    <lineage>
        <taxon>Bacteria</taxon>
        <taxon>Bacillati</taxon>
        <taxon>Actinomycetota</taxon>
        <taxon>Actinomycetes</taxon>
        <taxon>Micrococcales</taxon>
        <taxon>Micrococcaceae</taxon>
        <taxon>Arthrobacter</taxon>
    </lineage>
</organism>
<feature type="region of interest" description="Disordered" evidence="1">
    <location>
        <begin position="134"/>
        <end position="186"/>
    </location>
</feature>